<sequence>MNPHIYYDGIITSLQSSGGISVYFDELLKRSNPNDYTWLGKPLHKQPNNLETNPARMLERYRDFIFPSNICIETNEQPNSVFHSSYYRLTKASIPQVTTVHDFTYERYVKGIPKTVHSWQKNKAIKTSDIVICVSNNTANDLQTYSPISASKIRVVYNGAADSFKPLTDVEPGSGEASFALFVGSRQRYKNFTQAVLSVAKVKDLSLMIAGGGHLTESELAFLNHHLPTRYLYKGFVSELDLNELYNQAHCLLYPSSYEGFGIPILEAMQAGCPVIAINASSIPEVAGSAALLLNEANVNAIAEALTILTKSQERNKYIQLGFKQAEKFSWQRCFEQTQKIYQELT</sequence>
<evidence type="ECO:0000313" key="4">
    <source>
        <dbReference type="EMBL" id="WNC71201.1"/>
    </source>
</evidence>
<dbReference type="PANTHER" id="PTHR46401:SF2">
    <property type="entry name" value="GLYCOSYLTRANSFERASE WBBK-RELATED"/>
    <property type="match status" value="1"/>
</dbReference>
<dbReference type="SUPFAM" id="SSF53756">
    <property type="entry name" value="UDP-Glycosyltransferase/glycogen phosphorylase"/>
    <property type="match status" value="1"/>
</dbReference>
<feature type="domain" description="Glycosyltransferase subfamily 4-like N-terminal" evidence="3">
    <location>
        <begin position="87"/>
        <end position="159"/>
    </location>
</feature>
<evidence type="ECO:0000256" key="1">
    <source>
        <dbReference type="ARBA" id="ARBA00022679"/>
    </source>
</evidence>
<name>A0ABY9TR68_9GAMM</name>
<dbReference type="Gene3D" id="3.40.50.2000">
    <property type="entry name" value="Glycogen Phosphorylase B"/>
    <property type="match status" value="2"/>
</dbReference>
<dbReference type="CDD" id="cd03809">
    <property type="entry name" value="GT4_MtfB-like"/>
    <property type="match status" value="1"/>
</dbReference>
<keyword evidence="5" id="KW-1185">Reference proteome</keyword>
<keyword evidence="1" id="KW-0808">Transferase</keyword>
<dbReference type="EMBL" id="CP134145">
    <property type="protein sequence ID" value="WNC71201.1"/>
    <property type="molecule type" value="Genomic_DNA"/>
</dbReference>
<evidence type="ECO:0000259" key="3">
    <source>
        <dbReference type="Pfam" id="PF13439"/>
    </source>
</evidence>
<accession>A0ABY9TR68</accession>
<reference evidence="5" key="1">
    <citation type="submission" date="2023-09" db="EMBL/GenBank/DDBJ databases">
        <authorList>
            <person name="Li S."/>
            <person name="Li X."/>
            <person name="Zhang C."/>
            <person name="Zhao Z."/>
        </authorList>
    </citation>
    <scope>NUCLEOTIDE SEQUENCE [LARGE SCALE GENOMIC DNA]</scope>
    <source>
        <strain evidence="5">SQ149</strain>
    </source>
</reference>
<gene>
    <name evidence="4" type="ORF">RGQ13_13855</name>
</gene>
<dbReference type="RefSeq" id="WP_348390336.1">
    <property type="nucleotide sequence ID" value="NZ_CP134145.1"/>
</dbReference>
<dbReference type="InterPro" id="IPR028098">
    <property type="entry name" value="Glyco_trans_4-like_N"/>
</dbReference>
<dbReference type="PANTHER" id="PTHR46401">
    <property type="entry name" value="GLYCOSYLTRANSFERASE WBBK-RELATED"/>
    <property type="match status" value="1"/>
</dbReference>
<proteinExistence type="predicted"/>
<dbReference type="Pfam" id="PF00534">
    <property type="entry name" value="Glycos_transf_1"/>
    <property type="match status" value="1"/>
</dbReference>
<dbReference type="Proteomes" id="UP001258994">
    <property type="component" value="Chromosome"/>
</dbReference>
<dbReference type="InterPro" id="IPR001296">
    <property type="entry name" value="Glyco_trans_1"/>
</dbReference>
<dbReference type="Pfam" id="PF13439">
    <property type="entry name" value="Glyco_transf_4"/>
    <property type="match status" value="1"/>
</dbReference>
<protein>
    <submittedName>
        <fullName evidence="4">Glycosyltransferase family 1 protein</fullName>
    </submittedName>
</protein>
<evidence type="ECO:0000313" key="5">
    <source>
        <dbReference type="Proteomes" id="UP001258994"/>
    </source>
</evidence>
<feature type="domain" description="Glycosyl transferase family 1" evidence="2">
    <location>
        <begin position="176"/>
        <end position="318"/>
    </location>
</feature>
<organism evidence="4 5">
    <name type="scientific">Thalassotalea psychrophila</name>
    <dbReference type="NCBI Taxonomy" id="3065647"/>
    <lineage>
        <taxon>Bacteria</taxon>
        <taxon>Pseudomonadati</taxon>
        <taxon>Pseudomonadota</taxon>
        <taxon>Gammaproteobacteria</taxon>
        <taxon>Alteromonadales</taxon>
        <taxon>Colwelliaceae</taxon>
        <taxon>Thalassotalea</taxon>
    </lineage>
</organism>
<evidence type="ECO:0000259" key="2">
    <source>
        <dbReference type="Pfam" id="PF00534"/>
    </source>
</evidence>